<evidence type="ECO:0000313" key="17">
    <source>
        <dbReference type="Ensembl" id="ENSNGAP00000003618.1"/>
    </source>
</evidence>
<feature type="domain" description="C2H2-type" evidence="16">
    <location>
        <begin position="450"/>
        <end position="478"/>
    </location>
</feature>
<comment type="subcellular location">
    <subcellularLocation>
        <location evidence="1 12 13">Nucleus</location>
    </subcellularLocation>
</comment>
<feature type="region of interest" description="Disordered" evidence="14">
    <location>
        <begin position="1055"/>
        <end position="1129"/>
    </location>
</feature>
<evidence type="ECO:0000256" key="6">
    <source>
        <dbReference type="ARBA" id="ARBA00023015"/>
    </source>
</evidence>
<evidence type="ECO:0000256" key="5">
    <source>
        <dbReference type="ARBA" id="ARBA00022833"/>
    </source>
</evidence>
<keyword evidence="8 12" id="KW-0371">Homeobox</keyword>
<feature type="domain" description="C2H2-type" evidence="16">
    <location>
        <begin position="1189"/>
        <end position="1220"/>
    </location>
</feature>
<dbReference type="Gene3D" id="3.30.160.60">
    <property type="entry name" value="Classic Zinc Finger"/>
    <property type="match status" value="3"/>
</dbReference>
<evidence type="ECO:0000256" key="10">
    <source>
        <dbReference type="ARBA" id="ARBA00023242"/>
    </source>
</evidence>
<keyword evidence="3" id="KW-0677">Repeat</keyword>
<evidence type="ECO:0000256" key="1">
    <source>
        <dbReference type="ARBA" id="ARBA00004123"/>
    </source>
</evidence>
<proteinExistence type="predicted"/>
<dbReference type="GO" id="GO:0000978">
    <property type="term" value="F:RNA polymerase II cis-regulatory region sequence-specific DNA binding"/>
    <property type="evidence" value="ECO:0007669"/>
    <property type="project" value="TreeGrafter"/>
</dbReference>
<dbReference type="PANTHER" id="PTHR45891:SF1">
    <property type="entry name" value="ZINC FINGER HOMEOBOX PROTEIN 2"/>
    <property type="match status" value="1"/>
</dbReference>
<gene>
    <name evidence="17" type="primary">Zfhx2</name>
</gene>
<dbReference type="FunFam" id="3.30.160.60:FF:000081">
    <property type="entry name" value="Zinc finger homeobox protein 4"/>
    <property type="match status" value="1"/>
</dbReference>
<dbReference type="GO" id="GO:0051930">
    <property type="term" value="P:regulation of sensory perception of pain"/>
    <property type="evidence" value="ECO:0007669"/>
    <property type="project" value="Ensembl"/>
</dbReference>
<feature type="compositionally biased region" description="Basic and acidic residues" evidence="14">
    <location>
        <begin position="83"/>
        <end position="98"/>
    </location>
</feature>
<evidence type="ECO:0000259" key="16">
    <source>
        <dbReference type="PROSITE" id="PS50157"/>
    </source>
</evidence>
<feature type="compositionally biased region" description="Polar residues" evidence="14">
    <location>
        <begin position="2281"/>
        <end position="2290"/>
    </location>
</feature>
<feature type="region of interest" description="Disordered" evidence="14">
    <location>
        <begin position="1267"/>
        <end position="1321"/>
    </location>
</feature>
<dbReference type="InterPro" id="IPR036236">
    <property type="entry name" value="Znf_C2H2_sf"/>
</dbReference>
<dbReference type="InterPro" id="IPR001356">
    <property type="entry name" value="HD"/>
</dbReference>
<dbReference type="PROSITE" id="PS50071">
    <property type="entry name" value="HOMEOBOX_2"/>
    <property type="match status" value="3"/>
</dbReference>
<feature type="compositionally biased region" description="Pro residues" evidence="14">
    <location>
        <begin position="1728"/>
        <end position="1739"/>
    </location>
</feature>
<feature type="region of interest" description="Disordered" evidence="14">
    <location>
        <begin position="1528"/>
        <end position="1594"/>
    </location>
</feature>
<feature type="DNA-binding region" description="Homeobox" evidence="12">
    <location>
        <begin position="2063"/>
        <end position="2122"/>
    </location>
</feature>
<keyword evidence="9" id="KW-0804">Transcription</keyword>
<dbReference type="InterPro" id="IPR003604">
    <property type="entry name" value="Matrin/U1-like-C_Znf_C2H2"/>
</dbReference>
<dbReference type="Gene3D" id="1.10.10.60">
    <property type="entry name" value="Homeodomain-like"/>
    <property type="match status" value="3"/>
</dbReference>
<feature type="region of interest" description="Disordered" evidence="14">
    <location>
        <begin position="1388"/>
        <end position="1410"/>
    </location>
</feature>
<dbReference type="SMART" id="SM00451">
    <property type="entry name" value="ZnF_U1"/>
    <property type="match status" value="7"/>
</dbReference>
<keyword evidence="10 12" id="KW-0539">Nucleus</keyword>
<feature type="compositionally biased region" description="Pro residues" evidence="14">
    <location>
        <begin position="2397"/>
        <end position="2417"/>
    </location>
</feature>
<keyword evidence="6" id="KW-0805">Transcription regulation</keyword>
<protein>
    <submittedName>
        <fullName evidence="17">Zinc finger homeobox 2</fullName>
    </submittedName>
</protein>
<evidence type="ECO:0000256" key="14">
    <source>
        <dbReference type="SAM" id="MobiDB-lite"/>
    </source>
</evidence>
<feature type="compositionally biased region" description="Acidic residues" evidence="14">
    <location>
        <begin position="1697"/>
        <end position="1726"/>
    </location>
</feature>
<feature type="region of interest" description="Disordered" evidence="14">
    <location>
        <begin position="930"/>
        <end position="969"/>
    </location>
</feature>
<keyword evidence="5" id="KW-0862">Zinc</keyword>
<feature type="domain" description="Homeobox" evidence="15">
    <location>
        <begin position="2061"/>
        <end position="2121"/>
    </location>
</feature>
<sequence>MATLNLPSTTTPSPGHDAPSLPPDTSFSSTSDPVTKDPPDTPSTSENVRPSEPGGEPLESSCGLLPPEEIGEPQEEPGCGRIPPKDLGVEKDDKEEKGIPPLDLSNHLFFTAGGKAYLLAKLSLPGGSDLLLPKGFPWDEANIKEEPSLPLLAHLHSPHLTTLHIQHGFDPIQGFSSSDQILSRDTSAPSSLAACEGRDGAFWSYQLVPNPTEDPKDGSMGSKRGDHRAWFWICLLCRLGFSRPQVFIDHTHSHGVKLTPAQHQGLLGSPAVLQEGDEGCMALISFLEPKFLACPSPQTPGSSSSIANMETNVAQTEDGPLEADVQALVLPAEEAVALSPPSPPPTLATWDPNPTQAKESPVAAGEAGPDWFPEGQEEDGGLCLPLNQSSPTSKDRGTLPIPVGSPEDPSDPPQPYRLVDDYTPAPAAFQGLSLSSHMSLLHSRNSCKTLKCPKCNWHYKYQQTLDVHMREKHPESNSHCSYCSAGGAHPRLARGESYNCGYKPYRCDVCNYSTTTKGNLSIHMQSDKHLANLQGFQAGPGGQGSSPESSLPPPSVGDKEPKTKSSWQCKVCSYETNISRNLRIHMTSEKHMQNVLMLHQGLPLGLPPGLVGPGAPPPPGATPTNSPELFQYFGPQALGQPQTPMPGPGLRPDKPLEAQLLLNGFHLGAPTRKFPTAASGSLSPETHLPPSQLLGSSSDGLPTSPPPDDSPPLKVFRCLVCQAFSTDSLELLLYHCSIGRSLPEAEWKEVAGDTHRCKLCCYGTQLKANFQLHLKTDKHAQKYQLAAHLREGSGAMGTLSPLSLGDGAPYGSVSPLHLRCNICDFESNSKEKMQLHARGSAHEENSQIYKFLLEMEGAEAGPELGLYRCLLCAWETPSRLTVLQHLRTPAHRDAQAQRRLQLLQKGPTAEEGLSALQSILSFSHGRLQIPGKAPDTTLAEPPTPEKDALNKTEQLASEEAENRPALPRDNANQTTVYCCPYCSFLSPESDQVRAHTLSQHAVQPKYRCPLCQEQLVGRPALHFHLSHLHNVVPECVEKLLLVATTVEMTFATKVLPGPTLNPLEDGPEHPTPGPEPTPKRDQAADGSNLAPEASPDPPPEPPLASVESPEKPSGSPPDQPSSPAPSPVLRPDAQVEEVAPLPIMAEEEEGTMGEPRSAEPSPADSRHPLTYRKTTNFALDKFLDPARPYKCTVCKESFTQKNILLVHYNSVSHLHKMKKAAIDPSCPTRGEAGVPPTTTTASDKPFKCTVCRVSYNQSSTLEIHMRSVLHQTRSRGTRTDARADGPERSQEELKESETEGEVGTEKKGPDPSGFVSGLPFLSPPPPPLDLHRFPAPLFTPPVLPPFPLVPESLLKLQQQQLLLPFYLHDLKVGPKLALAGPAPMLSLPAATPPPLPPPPPPPPKTELAEQEWERPPIAEEGTEAGPSSPLHTPPNEVARTAAKALLENFGFELVIQYNEGKQTVPPPPTPPPPEVLGGGDKLACGACGKLFSNMLILKTHEEHVHRRFLPFEALNRYAAQFRKSYDSLYPQSVEPPKPPDGSLESPPQLGPPLLVTEPEVGGTHVPEEQSRAGGHWPPEEEESSRGNLPPLVPAGRRFSRTKFTAFQTQALQSFFETSAYPKDGEVERMAKLLGLASRVVVVWFQNARQKARKNACEGGPMPTGGSTGGASSCRRCHATFSCVFELVRHLKKCYDDQPPEEEEEEEEERGEDEEEVEEEEADEEQSLEPPPGPEDPSPEGPSAGQHPDAEDLKGKESEGKALPPPLAHTCDQCAAAFPSQDLLTSHRQLHFLPSVQPSAPPQLLDLPLLVFGERNPLVAGTPSVPGPPLKRKHDDGSLSPTGSEAGGGGEGDPPRDKRLRTTILPEQLEILYRWYMQDSNPTRKMLDCISEEVGLKKRVVQVWFQNTRARERKGQFRSTPGGVASPAVKPTVTPTPAPFPKFNLLLSKIDDGTGREAPKREAPAFSYPRVTPAAGPLSFLPSGKEATVAAPEPPLPLPPPPLSEDEGPEEPSKASPESEACSPSAGDLSDSSASSLAEPESPGAGGSSGGPGGGAGVPDGMGQRRYRTQMSSLQLKIMKACYEAYRTPTMQECEVLGEEIGLPKRVIQVWFQNARAKEKKAKLQGTALVGSGGNNSEGTLAAQRTDCPYCDVKYDFYISCRSHLFSRQHLAKLKEAVRAQLKSESKCYDLAPAPEALPAPKGPSATTPASVPLGAAPTLPRLAPVLLTGPTLAQPPPGSLAPFNSGPAASSGLLGLAASVLPATTVVQTAGPGGPLPQRPVSDQTNNSTDPIPGPATEPPGDKVSGERKSVATPTNSSTDALKNLKALKATVPALLGGQFLPFPLPPAGGATQPPVFGPQLQGAYFQQLYGMKKGLFPMNPVIPQTLIGLLPNALLQPPPQPPEPTATAPPKPPELPAPGEAESGEADELLTGSTGISTVDVTHRYLCRQCKMAFDGEAPATAHQRSFCFFGRGSGGSMPPPLRVPICTYHCLACEVLLSGREALASHMRSSAHRRKAAPPLGGPPITNTATAVPAAVAFAKEEARLPHTDPNPKTTTTSTLLAL</sequence>
<dbReference type="Pfam" id="PF00046">
    <property type="entry name" value="Homeodomain"/>
    <property type="match status" value="3"/>
</dbReference>
<dbReference type="SMART" id="SM00355">
    <property type="entry name" value="ZnF_C2H2"/>
    <property type="match status" value="15"/>
</dbReference>
<evidence type="ECO:0000256" key="4">
    <source>
        <dbReference type="ARBA" id="ARBA00022771"/>
    </source>
</evidence>
<dbReference type="PANTHER" id="PTHR45891">
    <property type="entry name" value="ZINC FINGER HOMEOBOX PROTEIN"/>
    <property type="match status" value="1"/>
</dbReference>
<feature type="region of interest" description="Disordered" evidence="14">
    <location>
        <begin position="336"/>
        <end position="413"/>
    </location>
</feature>
<dbReference type="InterPro" id="IPR017970">
    <property type="entry name" value="Homeobox_CS"/>
</dbReference>
<dbReference type="SMART" id="SM00389">
    <property type="entry name" value="HOX"/>
    <property type="match status" value="3"/>
</dbReference>
<reference evidence="17" key="2">
    <citation type="submission" date="2025-09" db="UniProtKB">
        <authorList>
            <consortium name="Ensembl"/>
        </authorList>
    </citation>
    <scope>IDENTIFICATION</scope>
</reference>
<feature type="region of interest" description="Disordered" evidence="14">
    <location>
        <begin position="1148"/>
        <end position="1169"/>
    </location>
</feature>
<dbReference type="OMA" id="PDTHLPQ"/>
<evidence type="ECO:0000256" key="2">
    <source>
        <dbReference type="ARBA" id="ARBA00022723"/>
    </source>
</evidence>
<dbReference type="SUPFAM" id="SSF46689">
    <property type="entry name" value="Homeodomain-like"/>
    <property type="match status" value="3"/>
</dbReference>
<keyword evidence="7 12" id="KW-0238">DNA-binding</keyword>
<feature type="compositionally biased region" description="Pro residues" evidence="14">
    <location>
        <begin position="1390"/>
        <end position="1404"/>
    </location>
</feature>
<feature type="DNA-binding region" description="Homeobox" evidence="12">
    <location>
        <begin position="1856"/>
        <end position="1915"/>
    </location>
</feature>
<dbReference type="InterPro" id="IPR013087">
    <property type="entry name" value="Znf_C2H2_type"/>
</dbReference>
<dbReference type="GO" id="GO:0005634">
    <property type="term" value="C:nucleus"/>
    <property type="evidence" value="ECO:0007669"/>
    <property type="project" value="UniProtKB-SubCell"/>
</dbReference>
<feature type="compositionally biased region" description="Basic and acidic residues" evidence="14">
    <location>
        <begin position="1747"/>
        <end position="1759"/>
    </location>
</feature>
<reference evidence="17" key="1">
    <citation type="submission" date="2025-08" db="UniProtKB">
        <authorList>
            <consortium name="Ensembl"/>
        </authorList>
    </citation>
    <scope>IDENTIFICATION</scope>
</reference>
<dbReference type="SUPFAM" id="SSF57667">
    <property type="entry name" value="beta-beta-alpha zinc fingers"/>
    <property type="match status" value="4"/>
</dbReference>
<evidence type="ECO:0000256" key="8">
    <source>
        <dbReference type="ARBA" id="ARBA00023155"/>
    </source>
</evidence>
<feature type="domain" description="C2H2-type" evidence="16">
    <location>
        <begin position="1768"/>
        <end position="1790"/>
    </location>
</feature>
<dbReference type="Pfam" id="PF24056">
    <property type="entry name" value="zf-C2H2_ZFHX3"/>
    <property type="match status" value="1"/>
</dbReference>
<keyword evidence="4 11" id="KW-0863">Zinc-finger</keyword>
<feature type="compositionally biased region" description="Basic and acidic residues" evidence="14">
    <location>
        <begin position="1277"/>
        <end position="1309"/>
    </location>
</feature>
<evidence type="ECO:0000256" key="13">
    <source>
        <dbReference type="RuleBase" id="RU000682"/>
    </source>
</evidence>
<evidence type="ECO:0000256" key="9">
    <source>
        <dbReference type="ARBA" id="ARBA00023163"/>
    </source>
</evidence>
<feature type="region of interest" description="Disordered" evidence="14">
    <location>
        <begin position="1695"/>
        <end position="1766"/>
    </location>
</feature>
<feature type="region of interest" description="Disordered" evidence="14">
    <location>
        <begin position="1913"/>
        <end position="2063"/>
    </location>
</feature>
<feature type="compositionally biased region" description="Basic and acidic residues" evidence="14">
    <location>
        <begin position="2300"/>
        <end position="2310"/>
    </location>
</feature>
<evidence type="ECO:0000256" key="11">
    <source>
        <dbReference type="PROSITE-ProRule" id="PRU00042"/>
    </source>
</evidence>
<dbReference type="PROSITE" id="PS50157">
    <property type="entry name" value="ZINC_FINGER_C2H2_2"/>
    <property type="match status" value="5"/>
</dbReference>
<feature type="region of interest" description="Disordered" evidence="14">
    <location>
        <begin position="2268"/>
        <end position="2318"/>
    </location>
</feature>
<dbReference type="GO" id="GO:0008270">
    <property type="term" value="F:zinc ion binding"/>
    <property type="evidence" value="ECO:0007669"/>
    <property type="project" value="UniProtKB-KW"/>
</dbReference>
<keyword evidence="2" id="KW-0479">Metal-binding</keyword>
<evidence type="ECO:0000256" key="3">
    <source>
        <dbReference type="ARBA" id="ARBA00022737"/>
    </source>
</evidence>
<organism evidence="17 18">
    <name type="scientific">Nannospalax galili</name>
    <name type="common">Northern Israeli blind subterranean mole rat</name>
    <name type="synonym">Spalax galili</name>
    <dbReference type="NCBI Taxonomy" id="1026970"/>
    <lineage>
        <taxon>Eukaryota</taxon>
        <taxon>Metazoa</taxon>
        <taxon>Chordata</taxon>
        <taxon>Craniata</taxon>
        <taxon>Vertebrata</taxon>
        <taxon>Euteleostomi</taxon>
        <taxon>Mammalia</taxon>
        <taxon>Eutheria</taxon>
        <taxon>Euarchontoglires</taxon>
        <taxon>Glires</taxon>
        <taxon>Rodentia</taxon>
        <taxon>Myomorpha</taxon>
        <taxon>Muroidea</taxon>
        <taxon>Spalacidae</taxon>
        <taxon>Spalacinae</taxon>
        <taxon>Nannospalax</taxon>
    </lineage>
</organism>
<feature type="compositionally biased region" description="Pro residues" evidence="14">
    <location>
        <begin position="1991"/>
        <end position="2002"/>
    </location>
</feature>
<feature type="region of interest" description="Disordered" evidence="14">
    <location>
        <begin position="1"/>
        <end position="102"/>
    </location>
</feature>
<feature type="region of interest" description="Disordered" evidence="14">
    <location>
        <begin position="673"/>
        <end position="709"/>
    </location>
</feature>
<feature type="region of interest" description="Disordered" evidence="14">
    <location>
        <begin position="608"/>
        <end position="655"/>
    </location>
</feature>
<feature type="compositionally biased region" description="Basic and acidic residues" evidence="14">
    <location>
        <begin position="1948"/>
        <end position="1962"/>
    </location>
</feature>
<keyword evidence="18" id="KW-1185">Reference proteome</keyword>
<feature type="compositionally biased region" description="Low complexity" evidence="14">
    <location>
        <begin position="693"/>
        <end position="702"/>
    </location>
</feature>
<accession>A0A8C6QGC9</accession>
<dbReference type="PROSITE" id="PS00028">
    <property type="entry name" value="ZINC_FINGER_C2H2_1"/>
    <property type="match status" value="8"/>
</dbReference>
<name>A0A8C6QGC9_NANGA</name>
<dbReference type="GeneTree" id="ENSGT00940000160537"/>
<dbReference type="InterPro" id="IPR051968">
    <property type="entry name" value="ZnFinger_Homeobox_TR"/>
</dbReference>
<dbReference type="InterPro" id="IPR009057">
    <property type="entry name" value="Homeodomain-like_sf"/>
</dbReference>
<dbReference type="PROSITE" id="PS00027">
    <property type="entry name" value="HOMEOBOX_1"/>
    <property type="match status" value="1"/>
</dbReference>
<dbReference type="GO" id="GO:0045664">
    <property type="term" value="P:regulation of neuron differentiation"/>
    <property type="evidence" value="ECO:0007669"/>
    <property type="project" value="TreeGrafter"/>
</dbReference>
<feature type="compositionally biased region" description="Gly residues" evidence="14">
    <location>
        <begin position="2043"/>
        <end position="2059"/>
    </location>
</feature>
<dbReference type="FunFam" id="3.30.160.60:FF:000446">
    <property type="entry name" value="Zinc finger protein"/>
    <property type="match status" value="1"/>
</dbReference>
<feature type="region of interest" description="Disordered" evidence="14">
    <location>
        <begin position="2543"/>
        <end position="2565"/>
    </location>
</feature>
<evidence type="ECO:0000313" key="18">
    <source>
        <dbReference type="Proteomes" id="UP000694381"/>
    </source>
</evidence>
<feature type="compositionally biased region" description="Low complexity" evidence="14">
    <location>
        <begin position="2556"/>
        <end position="2565"/>
    </location>
</feature>
<feature type="compositionally biased region" description="Low complexity" evidence="14">
    <location>
        <begin position="23"/>
        <end position="33"/>
    </location>
</feature>
<evidence type="ECO:0000256" key="12">
    <source>
        <dbReference type="PROSITE-ProRule" id="PRU00108"/>
    </source>
</evidence>
<feature type="region of interest" description="Disordered" evidence="14">
    <location>
        <begin position="2394"/>
        <end position="2428"/>
    </location>
</feature>
<feature type="DNA-binding region" description="Homeobox" evidence="12">
    <location>
        <begin position="1596"/>
        <end position="1655"/>
    </location>
</feature>
<feature type="domain" description="C2H2-type" evidence="16">
    <location>
        <begin position="1246"/>
        <end position="1275"/>
    </location>
</feature>
<dbReference type="Proteomes" id="UP000694381">
    <property type="component" value="Unassembled WGS sequence"/>
</dbReference>
<dbReference type="FunFam" id="1.10.10.60:FF:000058">
    <property type="entry name" value="zinc finger homeobox protein 4"/>
    <property type="match status" value="1"/>
</dbReference>
<feature type="region of interest" description="Disordered" evidence="14">
    <location>
        <begin position="534"/>
        <end position="564"/>
    </location>
</feature>
<dbReference type="Ensembl" id="ENSNGAT00000005320.1">
    <property type="protein sequence ID" value="ENSNGAP00000003618.1"/>
    <property type="gene ID" value="ENSNGAG00000004250.1"/>
</dbReference>
<evidence type="ECO:0000259" key="15">
    <source>
        <dbReference type="PROSITE" id="PS50071"/>
    </source>
</evidence>
<feature type="domain" description="C2H2-type" evidence="16">
    <location>
        <begin position="1482"/>
        <end position="1510"/>
    </location>
</feature>
<feature type="domain" description="Homeobox" evidence="15">
    <location>
        <begin position="1854"/>
        <end position="1914"/>
    </location>
</feature>
<evidence type="ECO:0000256" key="7">
    <source>
        <dbReference type="ARBA" id="ARBA00023125"/>
    </source>
</evidence>
<dbReference type="GO" id="GO:0030534">
    <property type="term" value="P:adult behavior"/>
    <property type="evidence" value="ECO:0007669"/>
    <property type="project" value="Ensembl"/>
</dbReference>
<dbReference type="GO" id="GO:0000981">
    <property type="term" value="F:DNA-binding transcription factor activity, RNA polymerase II-specific"/>
    <property type="evidence" value="ECO:0007669"/>
    <property type="project" value="InterPro"/>
</dbReference>
<feature type="compositionally biased region" description="Low complexity" evidence="14">
    <location>
        <begin position="2013"/>
        <end position="2042"/>
    </location>
</feature>
<dbReference type="FunFam" id="3.30.160.60:FF:000317">
    <property type="entry name" value="zinc finger homeobox protein 3"/>
    <property type="match status" value="1"/>
</dbReference>
<feature type="region of interest" description="Disordered" evidence="14">
    <location>
        <begin position="1819"/>
        <end position="1859"/>
    </location>
</feature>
<feature type="domain" description="Homeobox" evidence="15">
    <location>
        <begin position="1594"/>
        <end position="1654"/>
    </location>
</feature>
<feature type="compositionally biased region" description="Pro residues" evidence="14">
    <location>
        <begin position="1114"/>
        <end position="1128"/>
    </location>
</feature>
<dbReference type="CDD" id="cd00086">
    <property type="entry name" value="homeodomain"/>
    <property type="match status" value="3"/>
</dbReference>